<reference evidence="2 3" key="1">
    <citation type="submission" date="2017-06" db="EMBL/GenBank/DDBJ databases">
        <authorList>
            <person name="Kim H.J."/>
            <person name="Triplett B.A."/>
        </authorList>
    </citation>
    <scope>NUCLEOTIDE SEQUENCE [LARGE SCALE GENOMIC DNA]</scope>
    <source>
        <strain evidence="2 3">B29T1</strain>
    </source>
</reference>
<feature type="chain" id="PRO_5013347190" description="Membrane-bound lysozyme-inhibitor of c-type lysozyme" evidence="1">
    <location>
        <begin position="27"/>
        <end position="121"/>
    </location>
</feature>
<dbReference type="AlphaFoldDB" id="A0A212R623"/>
<dbReference type="EMBL" id="FYEH01000006">
    <property type="protein sequence ID" value="SNB67616.1"/>
    <property type="molecule type" value="Genomic_DNA"/>
</dbReference>
<evidence type="ECO:0000313" key="3">
    <source>
        <dbReference type="Proteomes" id="UP000197065"/>
    </source>
</evidence>
<dbReference type="PROSITE" id="PS51257">
    <property type="entry name" value="PROKAR_LIPOPROTEIN"/>
    <property type="match status" value="1"/>
</dbReference>
<gene>
    <name evidence="2" type="ORF">SAMN07250955_1064</name>
</gene>
<organism evidence="2 3">
    <name type="scientific">Arboricoccus pini</name>
    <dbReference type="NCBI Taxonomy" id="1963835"/>
    <lineage>
        <taxon>Bacteria</taxon>
        <taxon>Pseudomonadati</taxon>
        <taxon>Pseudomonadota</taxon>
        <taxon>Alphaproteobacteria</taxon>
        <taxon>Geminicoccales</taxon>
        <taxon>Geminicoccaceae</taxon>
        <taxon>Arboricoccus</taxon>
    </lineage>
</organism>
<dbReference type="RefSeq" id="WP_088561323.1">
    <property type="nucleotide sequence ID" value="NZ_FYEH01000006.1"/>
</dbReference>
<keyword evidence="3" id="KW-1185">Reference proteome</keyword>
<evidence type="ECO:0000313" key="2">
    <source>
        <dbReference type="EMBL" id="SNB67616.1"/>
    </source>
</evidence>
<name>A0A212R623_9PROT</name>
<evidence type="ECO:0000256" key="1">
    <source>
        <dbReference type="SAM" id="SignalP"/>
    </source>
</evidence>
<protein>
    <recommendedName>
        <fullName evidence="4">Membrane-bound lysozyme-inhibitor of c-type lysozyme</fullName>
    </recommendedName>
</protein>
<keyword evidence="1" id="KW-0732">Signal</keyword>
<feature type="signal peptide" evidence="1">
    <location>
        <begin position="1"/>
        <end position="26"/>
    </location>
</feature>
<accession>A0A212R623</accession>
<dbReference type="Proteomes" id="UP000197065">
    <property type="component" value="Unassembled WGS sequence"/>
</dbReference>
<proteinExistence type="predicted"/>
<evidence type="ECO:0008006" key="4">
    <source>
        <dbReference type="Google" id="ProtNLM"/>
    </source>
</evidence>
<sequence>MTRWLRRIAPLGLLLLAACHRGQDSAGPQIVHAGTPTAGVTGHAVDYRCEEDKTLRITFVGDRAVVDTGYDRYSLRATGPGEDTYLQDGHADSEIHLEADGSKAHLTLKDGVAFKNCVAQS</sequence>